<accession>X0LDD1</accession>
<reference evidence="1" key="1">
    <citation type="submission" date="2011-11" db="EMBL/GenBank/DDBJ databases">
        <title>The Genome Sequence of Fusarium oxysporum Cotton.</title>
        <authorList>
            <consortium name="The Broad Institute Genome Sequencing Platform"/>
            <person name="Ma L.-J."/>
            <person name="Gale L.R."/>
            <person name="Schwartz D.C."/>
            <person name="Zhou S."/>
            <person name="Corby-Kistler H."/>
            <person name="Young S.K."/>
            <person name="Zeng Q."/>
            <person name="Gargeya S."/>
            <person name="Fitzgerald M."/>
            <person name="Haas B."/>
            <person name="Abouelleil A."/>
            <person name="Alvarado L."/>
            <person name="Arachchi H.M."/>
            <person name="Berlin A."/>
            <person name="Brown A."/>
            <person name="Chapman S.B."/>
            <person name="Chen Z."/>
            <person name="Dunbar C."/>
            <person name="Freedman E."/>
            <person name="Gearin G."/>
            <person name="Goldberg J."/>
            <person name="Griggs A."/>
            <person name="Gujja S."/>
            <person name="Heiman D."/>
            <person name="Howarth C."/>
            <person name="Larson L."/>
            <person name="Lui A."/>
            <person name="MacDonald P.J.P."/>
            <person name="Montmayeur A."/>
            <person name="Murphy C."/>
            <person name="Neiman D."/>
            <person name="Pearson M."/>
            <person name="Priest M."/>
            <person name="Roberts A."/>
            <person name="Saif S."/>
            <person name="Shea T."/>
            <person name="Shenoy N."/>
            <person name="Sisk P."/>
            <person name="Stolte C."/>
            <person name="Sykes S."/>
            <person name="Wortman J."/>
            <person name="Nusbaum C."/>
            <person name="Birren B."/>
        </authorList>
    </citation>
    <scope>NUCLEOTIDE SEQUENCE [LARGE SCALE GENOMIC DNA]</scope>
    <source>
        <strain evidence="1">25433</strain>
    </source>
</reference>
<dbReference type="Proteomes" id="UP000030701">
    <property type="component" value="Unassembled WGS sequence"/>
</dbReference>
<dbReference type="EMBL" id="JH657938">
    <property type="protein sequence ID" value="EXM23929.1"/>
    <property type="molecule type" value="Genomic_DNA"/>
</dbReference>
<evidence type="ECO:0000313" key="1">
    <source>
        <dbReference type="EMBL" id="EXM23929.1"/>
    </source>
</evidence>
<gene>
    <name evidence="1" type="ORF">FOTG_08881</name>
</gene>
<reference evidence="1" key="2">
    <citation type="submission" date="2012-05" db="EMBL/GenBank/DDBJ databases">
        <title>The Genome Annotation of Fusarium oxysporum Cotton.</title>
        <authorList>
            <consortium name="The Broad Institute Genomics Platform"/>
            <person name="Ma L.-J."/>
            <person name="Corby-Kistler H."/>
            <person name="Broz K."/>
            <person name="Gale L.R."/>
            <person name="Jonkers W."/>
            <person name="O'Donnell K."/>
            <person name="Ploetz R."/>
            <person name="Steinberg C."/>
            <person name="Schwartz D.C."/>
            <person name="VanEtten H."/>
            <person name="Zhou S."/>
            <person name="Young S.K."/>
            <person name="Zeng Q."/>
            <person name="Gargeya S."/>
            <person name="Fitzgerald M."/>
            <person name="Abouelleil A."/>
            <person name="Alvarado L."/>
            <person name="Chapman S.B."/>
            <person name="Gainer-Dewar J."/>
            <person name="Goldberg J."/>
            <person name="Griggs A."/>
            <person name="Gujja S."/>
            <person name="Hansen M."/>
            <person name="Howarth C."/>
            <person name="Imamovic A."/>
            <person name="Ireland A."/>
            <person name="Larimer J."/>
            <person name="McCowan C."/>
            <person name="Murphy C."/>
            <person name="Pearson M."/>
            <person name="Poon T.W."/>
            <person name="Priest M."/>
            <person name="Roberts A."/>
            <person name="Saif S."/>
            <person name="Shea T."/>
            <person name="Sykes S."/>
            <person name="Wortman J."/>
            <person name="Nusbaum C."/>
            <person name="Birren B."/>
        </authorList>
    </citation>
    <scope>NUCLEOTIDE SEQUENCE</scope>
    <source>
        <strain evidence="1">25433</strain>
    </source>
</reference>
<name>X0LDD1_FUSOX</name>
<proteinExistence type="predicted"/>
<dbReference type="HOGENOM" id="CLU_2197097_0_0_1"/>
<organism evidence="1">
    <name type="scientific">Fusarium oxysporum f. sp. vasinfectum 25433</name>
    <dbReference type="NCBI Taxonomy" id="1089449"/>
    <lineage>
        <taxon>Eukaryota</taxon>
        <taxon>Fungi</taxon>
        <taxon>Dikarya</taxon>
        <taxon>Ascomycota</taxon>
        <taxon>Pezizomycotina</taxon>
        <taxon>Sordariomycetes</taxon>
        <taxon>Hypocreomycetidae</taxon>
        <taxon>Hypocreales</taxon>
        <taxon>Nectriaceae</taxon>
        <taxon>Fusarium</taxon>
        <taxon>Fusarium oxysporum species complex</taxon>
    </lineage>
</organism>
<dbReference type="AlphaFoldDB" id="X0LDD1"/>
<protein>
    <submittedName>
        <fullName evidence="1">Uncharacterized protein</fullName>
    </submittedName>
</protein>
<sequence length="108" mass="12478">MQFSLLSRIVEDYSPPTTTHQPHSLIPLAPEIRLGRRTGRLPERYSQNISLIFPKVLPRQRSILSTEDVAMRKSRSLFSALCLACRPIVGLRKRKRATSKRFYVQKTL</sequence>